<sequence>MHSFAAMAVVGVLWMICGYSMSFGSNVLGG</sequence>
<evidence type="ECO:0000256" key="1">
    <source>
        <dbReference type="SAM" id="Phobius"/>
    </source>
</evidence>
<evidence type="ECO:0000313" key="3">
    <source>
        <dbReference type="Proteomes" id="UP000346198"/>
    </source>
</evidence>
<gene>
    <name evidence="2" type="ORF">SCARR_03499</name>
</gene>
<keyword evidence="1" id="KW-1133">Transmembrane helix</keyword>
<evidence type="ECO:0000313" key="2">
    <source>
        <dbReference type="EMBL" id="VGO21426.1"/>
    </source>
</evidence>
<name>A0A6C2UR30_9BACT</name>
<accession>A0A6C2UR30</accession>
<protein>
    <submittedName>
        <fullName evidence="2">Uncharacterized protein</fullName>
    </submittedName>
</protein>
<feature type="transmembrane region" description="Helical" evidence="1">
    <location>
        <begin position="6"/>
        <end position="28"/>
    </location>
</feature>
<reference evidence="2 3" key="1">
    <citation type="submission" date="2019-04" db="EMBL/GenBank/DDBJ databases">
        <authorList>
            <person name="Van Vliet M D."/>
        </authorList>
    </citation>
    <scope>NUCLEOTIDE SEQUENCE [LARGE SCALE GENOMIC DNA]</scope>
    <source>
        <strain evidence="2 3">F21</strain>
    </source>
</reference>
<keyword evidence="3" id="KW-1185">Reference proteome</keyword>
<organism evidence="2 3">
    <name type="scientific">Pontiella sulfatireligans</name>
    <dbReference type="NCBI Taxonomy" id="2750658"/>
    <lineage>
        <taxon>Bacteria</taxon>
        <taxon>Pseudomonadati</taxon>
        <taxon>Kiritimatiellota</taxon>
        <taxon>Kiritimatiellia</taxon>
        <taxon>Kiritimatiellales</taxon>
        <taxon>Pontiellaceae</taxon>
        <taxon>Pontiella</taxon>
    </lineage>
</organism>
<proteinExistence type="predicted"/>
<dbReference type="Proteomes" id="UP000346198">
    <property type="component" value="Unassembled WGS sequence"/>
</dbReference>
<dbReference type="AlphaFoldDB" id="A0A6C2UR30"/>
<keyword evidence="1" id="KW-0472">Membrane</keyword>
<dbReference type="EMBL" id="CAAHFH010000002">
    <property type="protein sequence ID" value="VGO21426.1"/>
    <property type="molecule type" value="Genomic_DNA"/>
</dbReference>
<keyword evidence="1" id="KW-0812">Transmembrane</keyword>